<evidence type="ECO:0000256" key="1">
    <source>
        <dbReference type="SAM" id="MobiDB-lite"/>
    </source>
</evidence>
<feature type="region of interest" description="Disordered" evidence="1">
    <location>
        <begin position="1"/>
        <end position="31"/>
    </location>
</feature>
<name>A0A091CPB7_FUKDA</name>
<evidence type="ECO:0000313" key="2">
    <source>
        <dbReference type="EMBL" id="KFO19892.1"/>
    </source>
</evidence>
<protein>
    <submittedName>
        <fullName evidence="2">Uncharacterized protein</fullName>
    </submittedName>
</protein>
<keyword evidence="3" id="KW-1185">Reference proteome</keyword>
<dbReference type="EMBL" id="KN124869">
    <property type="protein sequence ID" value="KFO19892.1"/>
    <property type="molecule type" value="Genomic_DNA"/>
</dbReference>
<feature type="compositionally biased region" description="Basic and acidic residues" evidence="1">
    <location>
        <begin position="1"/>
        <end position="26"/>
    </location>
</feature>
<evidence type="ECO:0000313" key="3">
    <source>
        <dbReference type="Proteomes" id="UP000028990"/>
    </source>
</evidence>
<gene>
    <name evidence="2" type="ORF">H920_18729</name>
</gene>
<proteinExistence type="predicted"/>
<dbReference type="Proteomes" id="UP000028990">
    <property type="component" value="Unassembled WGS sequence"/>
</dbReference>
<reference evidence="2 3" key="1">
    <citation type="submission" date="2013-11" db="EMBL/GenBank/DDBJ databases">
        <title>The Damaraland mole rat (Fukomys damarensis) genome and evolution of African mole rats.</title>
        <authorList>
            <person name="Gladyshev V.N."/>
            <person name="Fang X."/>
        </authorList>
    </citation>
    <scope>NUCLEOTIDE SEQUENCE [LARGE SCALE GENOMIC DNA]</scope>
    <source>
        <tissue evidence="2">Liver</tissue>
    </source>
</reference>
<organism evidence="2 3">
    <name type="scientific">Fukomys damarensis</name>
    <name type="common">Damaraland mole rat</name>
    <name type="synonym">Cryptomys damarensis</name>
    <dbReference type="NCBI Taxonomy" id="885580"/>
    <lineage>
        <taxon>Eukaryota</taxon>
        <taxon>Metazoa</taxon>
        <taxon>Chordata</taxon>
        <taxon>Craniata</taxon>
        <taxon>Vertebrata</taxon>
        <taxon>Euteleostomi</taxon>
        <taxon>Mammalia</taxon>
        <taxon>Eutheria</taxon>
        <taxon>Euarchontoglires</taxon>
        <taxon>Glires</taxon>
        <taxon>Rodentia</taxon>
        <taxon>Hystricomorpha</taxon>
        <taxon>Bathyergidae</taxon>
        <taxon>Fukomys</taxon>
    </lineage>
</organism>
<dbReference type="AlphaFoldDB" id="A0A091CPB7"/>
<sequence>MFAHPVSEDDSHAVPERGPHRKDSMDARNGLNASTCTSSITIFLQCPNKQNRNIRVVYKQLTLKKPNSTAASFPLDS</sequence>
<accession>A0A091CPB7</accession>